<evidence type="ECO:0000256" key="1">
    <source>
        <dbReference type="SAM" id="Phobius"/>
    </source>
</evidence>
<evidence type="ECO:0008006" key="4">
    <source>
        <dbReference type="Google" id="ProtNLM"/>
    </source>
</evidence>
<evidence type="ECO:0000313" key="3">
    <source>
        <dbReference type="Proteomes" id="UP001574170"/>
    </source>
</evidence>
<feature type="transmembrane region" description="Helical" evidence="1">
    <location>
        <begin position="69"/>
        <end position="87"/>
    </location>
</feature>
<sequence length="109" mass="12576">MISIVSFLIFIGFYALYYTSKKTYVSYDKGFEQWIKKNTRSTKYFGFLLLLSAFFVLLLEQAIGSGTLIYFILLMTIGSLIIILSPLKIIKPSFVFILFAMATFIECYN</sequence>
<comment type="caution">
    <text evidence="2">The sequence shown here is derived from an EMBL/GenBank/DDBJ whole genome shotgun (WGS) entry which is preliminary data.</text>
</comment>
<accession>A0ABV4TJK6</accession>
<dbReference type="RefSeq" id="WP_373390377.1">
    <property type="nucleotide sequence ID" value="NZ_JBCFQJ010000004.1"/>
</dbReference>
<dbReference type="EMBL" id="JBCFQK010000002">
    <property type="protein sequence ID" value="MFA9193294.1"/>
    <property type="molecule type" value="Genomic_DNA"/>
</dbReference>
<keyword evidence="1" id="KW-1133">Transmembrane helix</keyword>
<proteinExistence type="predicted"/>
<gene>
    <name evidence="2" type="ORF">AAGV33_02670</name>
</gene>
<evidence type="ECO:0000313" key="2">
    <source>
        <dbReference type="EMBL" id="MFA9193294.1"/>
    </source>
</evidence>
<feature type="transmembrane region" description="Helical" evidence="1">
    <location>
        <begin position="44"/>
        <end position="63"/>
    </location>
</feature>
<keyword evidence="1" id="KW-0472">Membrane</keyword>
<reference evidence="2 3" key="1">
    <citation type="submission" date="2024-04" db="EMBL/GenBank/DDBJ databases">
        <title>New Clade of Flavobacterium.</title>
        <authorList>
            <person name="Matos L."/>
            <person name="Proenca D.N."/>
            <person name="Fransisco R.M."/>
            <person name="Chung A.P."/>
            <person name="Maccario L."/>
            <person name="Sorensen S.J."/>
            <person name="Morais P.V."/>
        </authorList>
    </citation>
    <scope>NUCLEOTIDE SEQUENCE [LARGE SCALE GENOMIC DNA]</scope>
    <source>
        <strain evidence="2 3">FBOR7N2.3</strain>
    </source>
</reference>
<name>A0ABV4TJK6_9FLAO</name>
<feature type="transmembrane region" description="Helical" evidence="1">
    <location>
        <begin position="6"/>
        <end position="24"/>
    </location>
</feature>
<dbReference type="Proteomes" id="UP001574170">
    <property type="component" value="Unassembled WGS sequence"/>
</dbReference>
<protein>
    <recommendedName>
        <fullName evidence="4">DUF3325 domain-containing protein</fullName>
    </recommendedName>
</protein>
<keyword evidence="1" id="KW-0812">Transmembrane</keyword>
<organism evidence="2 3">
    <name type="scientific">Flavobacterium magnesitis</name>
    <dbReference type="NCBI Taxonomy" id="3138077"/>
    <lineage>
        <taxon>Bacteria</taxon>
        <taxon>Pseudomonadati</taxon>
        <taxon>Bacteroidota</taxon>
        <taxon>Flavobacteriia</taxon>
        <taxon>Flavobacteriales</taxon>
        <taxon>Flavobacteriaceae</taxon>
        <taxon>Flavobacterium</taxon>
    </lineage>
</organism>
<keyword evidence="3" id="KW-1185">Reference proteome</keyword>